<dbReference type="EC" id="1.15.1.1" evidence="1"/>
<organism evidence="1 2">
    <name type="scientific">Candidatus Synechococcus spongiarum</name>
    <dbReference type="NCBI Taxonomy" id="431041"/>
    <lineage>
        <taxon>Bacteria</taxon>
        <taxon>Bacillati</taxon>
        <taxon>Cyanobacteriota</taxon>
        <taxon>Cyanophyceae</taxon>
        <taxon>Synechococcales</taxon>
        <taxon>Synechococcaceae</taxon>
        <taxon>Synechococcus</taxon>
    </lineage>
</organism>
<keyword evidence="2" id="KW-1185">Reference proteome</keyword>
<dbReference type="EMBL" id="FITM01000156">
    <property type="protein sequence ID" value="SAY39343.1"/>
    <property type="molecule type" value="Genomic_DNA"/>
</dbReference>
<sequence length="174" mass="19430">MNLARKEPMLHSLLQSLDTIHPFPRAEAHCDIPCKIYDPSTALIAALSVVRLMDIMKEKSEGDAMASLATRNNLARCVVRKEEEAEKVKHEVRIIWGDYFKTPQFEAFPDASSVVHKIMLLGGACKQGVNRADGEALVDAVNQFAEMFWATKGIKTTRKTCPYPPSLEVVYPVL</sequence>
<dbReference type="GO" id="GO:0004784">
    <property type="term" value="F:superoxide dismutase activity"/>
    <property type="evidence" value="ECO:0007669"/>
    <property type="project" value="UniProtKB-EC"/>
</dbReference>
<dbReference type="AlphaFoldDB" id="A0A164YYT7"/>
<proteinExistence type="predicted"/>
<dbReference type="Gene3D" id="1.20.120.400">
    <property type="entry name" value="Nickel-containing superoxide dismutase"/>
    <property type="match status" value="1"/>
</dbReference>
<evidence type="ECO:0000313" key="1">
    <source>
        <dbReference type="EMBL" id="SAY39343.1"/>
    </source>
</evidence>
<evidence type="ECO:0000313" key="2">
    <source>
        <dbReference type="Proteomes" id="UP000182631"/>
    </source>
</evidence>
<dbReference type="InterPro" id="IPR014123">
    <property type="entry name" value="Superoxide_dismutase_Ni-type"/>
</dbReference>
<dbReference type="GO" id="GO:0016151">
    <property type="term" value="F:nickel cation binding"/>
    <property type="evidence" value="ECO:0007669"/>
    <property type="project" value="InterPro"/>
</dbReference>
<dbReference type="Proteomes" id="UP000182631">
    <property type="component" value="Unassembled WGS sequence"/>
</dbReference>
<accession>A0A164YYT7</accession>
<dbReference type="Pfam" id="PF09055">
    <property type="entry name" value="Sod_Ni"/>
    <property type="match status" value="1"/>
</dbReference>
<name>A0A164YYT7_9SYNE</name>
<keyword evidence="1" id="KW-0560">Oxidoreductase</keyword>
<reference evidence="2" key="1">
    <citation type="submission" date="2016-02" db="EMBL/GenBank/DDBJ databases">
        <authorList>
            <person name="liu f."/>
        </authorList>
    </citation>
    <scope>NUCLEOTIDE SEQUENCE [LARGE SCALE GENOMIC DNA]</scope>
</reference>
<dbReference type="SUPFAM" id="SSF109770">
    <property type="entry name" value="Nickel-containing superoxide dismutase, NiSOD"/>
    <property type="match status" value="1"/>
</dbReference>
<gene>
    <name evidence="1" type="ORF">FLM9_1445</name>
</gene>
<dbReference type="InterPro" id="IPR036502">
    <property type="entry name" value="NiSOD_sf"/>
</dbReference>
<protein>
    <submittedName>
        <fullName evidence="1">Nickel-dependent superoxide dismutase</fullName>
        <ecNumber evidence="1">1.15.1.1</ecNumber>
    </submittedName>
</protein>
<dbReference type="NCBIfam" id="TIGR02753">
    <property type="entry name" value="sodN"/>
    <property type="match status" value="1"/>
</dbReference>